<dbReference type="AlphaFoldDB" id="A0A150MA28"/>
<dbReference type="EMBL" id="LQYT01000023">
    <property type="protein sequence ID" value="KYD21069.1"/>
    <property type="molecule type" value="Genomic_DNA"/>
</dbReference>
<evidence type="ECO:0000313" key="1">
    <source>
        <dbReference type="EMBL" id="KYD21069.1"/>
    </source>
</evidence>
<gene>
    <name evidence="1" type="ORF">B4135_1709</name>
</gene>
<accession>A0A150MA28</accession>
<comment type="caution">
    <text evidence="1">The sequence shown here is derived from an EMBL/GenBank/DDBJ whole genome shotgun (WGS) entry which is preliminary data.</text>
</comment>
<reference evidence="1 2" key="1">
    <citation type="submission" date="2016-01" db="EMBL/GenBank/DDBJ databases">
        <title>Draft Genome Sequences of Seven Thermophilic Sporeformers Isolated from Foods.</title>
        <authorList>
            <person name="Berendsen E.M."/>
            <person name="Wells-Bennik M.H."/>
            <person name="Krawcyk A.O."/>
            <person name="De Jong A."/>
            <person name="Holsappel S."/>
            <person name="Eijlander R.T."/>
            <person name="Kuipers O.P."/>
        </authorList>
    </citation>
    <scope>NUCLEOTIDE SEQUENCE [LARGE SCALE GENOMIC DNA]</scope>
    <source>
        <strain evidence="1 2">B4135</strain>
    </source>
</reference>
<protein>
    <submittedName>
        <fullName evidence="1">Uncharacterized protein</fullName>
    </submittedName>
</protein>
<name>A0A150MA28_9BACI</name>
<sequence>MKIQCTRHFLKRCNEQNLDPKDITNRLKEEMPKIQGIAKWRLQNGVEIVVDGMENRLVLITVVGVEKRIRGIYGRNKTFKLERSFAMPIELEWMEVD</sequence>
<proteinExistence type="predicted"/>
<dbReference type="STRING" id="301148.B4135_1709"/>
<organism evidence="1 2">
    <name type="scientific">Caldibacillus debilis</name>
    <dbReference type="NCBI Taxonomy" id="301148"/>
    <lineage>
        <taxon>Bacteria</taxon>
        <taxon>Bacillati</taxon>
        <taxon>Bacillota</taxon>
        <taxon>Bacilli</taxon>
        <taxon>Bacillales</taxon>
        <taxon>Bacillaceae</taxon>
        <taxon>Caldibacillus</taxon>
    </lineage>
</organism>
<evidence type="ECO:0000313" key="2">
    <source>
        <dbReference type="Proteomes" id="UP000075683"/>
    </source>
</evidence>
<dbReference type="OrthoDB" id="9891358at2"/>
<dbReference type="RefSeq" id="WP_061568365.1">
    <property type="nucleotide sequence ID" value="NZ_LQYT01000023.1"/>
</dbReference>
<dbReference type="Proteomes" id="UP000075683">
    <property type="component" value="Unassembled WGS sequence"/>
</dbReference>